<dbReference type="EMBL" id="LAZR01041257">
    <property type="protein sequence ID" value="KKL12438.1"/>
    <property type="molecule type" value="Genomic_DNA"/>
</dbReference>
<evidence type="ECO:0000313" key="1">
    <source>
        <dbReference type="EMBL" id="KKL12438.1"/>
    </source>
</evidence>
<proteinExistence type="predicted"/>
<protein>
    <submittedName>
        <fullName evidence="1">Uncharacterized protein</fullName>
    </submittedName>
</protein>
<dbReference type="AlphaFoldDB" id="A0A0F9DKA2"/>
<comment type="caution">
    <text evidence="1">The sequence shown here is derived from an EMBL/GenBank/DDBJ whole genome shotgun (WGS) entry which is preliminary data.</text>
</comment>
<name>A0A0F9DKA2_9ZZZZ</name>
<reference evidence="1" key="1">
    <citation type="journal article" date="2015" name="Nature">
        <title>Complex archaea that bridge the gap between prokaryotes and eukaryotes.</title>
        <authorList>
            <person name="Spang A."/>
            <person name="Saw J.H."/>
            <person name="Jorgensen S.L."/>
            <person name="Zaremba-Niedzwiedzka K."/>
            <person name="Martijn J."/>
            <person name="Lind A.E."/>
            <person name="van Eijk R."/>
            <person name="Schleper C."/>
            <person name="Guy L."/>
            <person name="Ettema T.J."/>
        </authorList>
    </citation>
    <scope>NUCLEOTIDE SEQUENCE</scope>
</reference>
<gene>
    <name evidence="1" type="ORF">LCGC14_2535750</name>
</gene>
<organism evidence="1">
    <name type="scientific">marine sediment metagenome</name>
    <dbReference type="NCBI Taxonomy" id="412755"/>
    <lineage>
        <taxon>unclassified sequences</taxon>
        <taxon>metagenomes</taxon>
        <taxon>ecological metagenomes</taxon>
    </lineage>
</organism>
<accession>A0A0F9DKA2</accession>
<sequence length="53" mass="6138">MHIRITLDRAQRRELEELLRNVKPMSESTDPSDELLLESLTFHAFAVTVEGEI</sequence>